<dbReference type="HOGENOM" id="CLU_458365_0_0_9"/>
<dbReference type="Proteomes" id="UP000000370">
    <property type="component" value="Chromosome"/>
</dbReference>
<proteinExistence type="predicted"/>
<dbReference type="RefSeq" id="WP_012198347.1">
    <property type="nucleotide sequence ID" value="NC_010001.1"/>
</dbReference>
<dbReference type="STRING" id="357809.Cphy_0317"/>
<keyword evidence="2" id="KW-1185">Reference proteome</keyword>
<evidence type="ECO:0000313" key="1">
    <source>
        <dbReference type="EMBL" id="ABX40704.1"/>
    </source>
</evidence>
<evidence type="ECO:0000313" key="2">
    <source>
        <dbReference type="Proteomes" id="UP000000370"/>
    </source>
</evidence>
<reference evidence="2" key="1">
    <citation type="submission" date="2007-11" db="EMBL/GenBank/DDBJ databases">
        <title>Complete genome sequence of Clostridium phytofermentans ISDg.</title>
        <authorList>
            <person name="Leschine S.B."/>
            <person name="Warnick T.A."/>
            <person name="Blanchard J.L."/>
            <person name="Schnell D.J."/>
            <person name="Petit E.L."/>
            <person name="LaTouf W.G."/>
            <person name="Copeland A."/>
            <person name="Lucas S."/>
            <person name="Lapidus A."/>
            <person name="Barry K."/>
            <person name="Glavina del Rio T."/>
            <person name="Dalin E."/>
            <person name="Tice H."/>
            <person name="Pitluck S."/>
            <person name="Kiss H."/>
            <person name="Brettin T."/>
            <person name="Bruce D."/>
            <person name="Detter J.C."/>
            <person name="Han C."/>
            <person name="Kuske C."/>
            <person name="Schmutz J."/>
            <person name="Larimer F."/>
            <person name="Land M."/>
            <person name="Hauser L."/>
            <person name="Kyrpides N."/>
            <person name="Kim E.A."/>
            <person name="Richardson P."/>
        </authorList>
    </citation>
    <scope>NUCLEOTIDE SEQUENCE [LARGE SCALE GENOMIC DNA]</scope>
    <source>
        <strain evidence="2">ATCC 700394 / DSM 18823 / ISDg</strain>
    </source>
</reference>
<organism evidence="1 2">
    <name type="scientific">Lachnoclostridium phytofermentans (strain ATCC 700394 / DSM 18823 / ISDg)</name>
    <name type="common">Clostridium phytofermentans</name>
    <dbReference type="NCBI Taxonomy" id="357809"/>
    <lineage>
        <taxon>Bacteria</taxon>
        <taxon>Bacillati</taxon>
        <taxon>Bacillota</taxon>
        <taxon>Clostridia</taxon>
        <taxon>Lachnospirales</taxon>
        <taxon>Lachnospiraceae</taxon>
    </lineage>
</organism>
<dbReference type="EMBL" id="CP000885">
    <property type="protein sequence ID" value="ABX40704.1"/>
    <property type="molecule type" value="Genomic_DNA"/>
</dbReference>
<accession>A9KSR0</accession>
<protein>
    <submittedName>
        <fullName evidence="1">Uncharacterized protein</fullName>
    </submittedName>
</protein>
<sequence precursor="true">MKIDTKTHRKWNNYSNFVKFLGCFLLLFAFSVSLIAFGKLTAYGQTGRSVTYSDITIDHTKGEIRISVQSGDTILYCDAKKLDWMEATTTVNGTNSVAVIDISWINRSKEYILGIKNKDETSDDAMVQINLRPREEGLKVGLSGTSTLIDKVVNKPLELVYPTNYTINSVCKEYGYIYFYTGNGSTARYYEEYDNIEWKNGADGVWREFKELNPAIYANKGASLYFRVKTAVEEKLTTTVDKQGVYVTKGAPAGKEVRFSYPKLANAPKVALNGGDLTVALRAGYEYRLPGGEWVNVVDAHANSLGKIDPVSLYSLYEKYNRNDNSQNKKFTFQYQEFVMQIRVAATSKKPSSKSFNLNVEAPKATETTGIDISYTLPYSKKDGISFTNSNPDSYQVALISSKFCGGVGTFDASKVDYKQVKWYTVKPGTTEKPSVVKIAGTAYTGKNEIEQPILIYRLAPINESKTQKQMIASKAIAVNLPTEVVQTVTDSVQSKVELVQGAAAEGKIEVSTTNVSVGATPKISALKKPTGITITADKVKTDGKFTISVKITSAAKVVDSYKFNVTIEGVTKEYSVTIKEKPAPTPTVTPTPTP</sequence>
<gene>
    <name evidence="1" type="ordered locus">Cphy_0317</name>
</gene>
<dbReference type="AlphaFoldDB" id="A9KSR0"/>
<name>A9KSR0_LACP7</name>
<dbReference type="KEGG" id="cpy:Cphy_0317"/>
<dbReference type="OrthoDB" id="9897811at2"/>